<organism evidence="1 2">
    <name type="scientific">Pyxicephalus adspersus</name>
    <name type="common">African bullfrog</name>
    <dbReference type="NCBI Taxonomy" id="30357"/>
    <lineage>
        <taxon>Eukaryota</taxon>
        <taxon>Metazoa</taxon>
        <taxon>Chordata</taxon>
        <taxon>Craniata</taxon>
        <taxon>Vertebrata</taxon>
        <taxon>Euteleostomi</taxon>
        <taxon>Amphibia</taxon>
        <taxon>Batrachia</taxon>
        <taxon>Anura</taxon>
        <taxon>Neobatrachia</taxon>
        <taxon>Ranoidea</taxon>
        <taxon>Pyxicephalidae</taxon>
        <taxon>Pyxicephalinae</taxon>
        <taxon>Pyxicephalus</taxon>
    </lineage>
</organism>
<evidence type="ECO:0000313" key="1">
    <source>
        <dbReference type="EMBL" id="DBA24970.1"/>
    </source>
</evidence>
<proteinExistence type="predicted"/>
<gene>
    <name evidence="1" type="ORF">GDO54_012555</name>
</gene>
<keyword evidence="2" id="KW-1185">Reference proteome</keyword>
<comment type="caution">
    <text evidence="1">The sequence shown here is derived from an EMBL/GenBank/DDBJ whole genome shotgun (WGS) entry which is preliminary data.</text>
</comment>
<dbReference type="AlphaFoldDB" id="A0AAV3ABE0"/>
<accession>A0AAV3ABE0</accession>
<protein>
    <submittedName>
        <fullName evidence="1">Uncharacterized protein</fullName>
    </submittedName>
</protein>
<reference evidence="1" key="1">
    <citation type="thesis" date="2020" institute="ProQuest LLC" country="789 East Eisenhower Parkway, Ann Arbor, MI, USA">
        <title>Comparative Genomics and Chromosome Evolution.</title>
        <authorList>
            <person name="Mudd A.B."/>
        </authorList>
    </citation>
    <scope>NUCLEOTIDE SEQUENCE</scope>
    <source>
        <strain evidence="1">1538</strain>
        <tissue evidence="1">Blood</tissue>
    </source>
</reference>
<sequence length="84" mass="9141">MEEAAGALLVGDDGTIFLGSELDTREKPLLFRETNDLSLQHTANTLDVNIGPSIEKLWAVKQLQLALGKIMCAMMNDLPLCLLA</sequence>
<dbReference type="EMBL" id="DYDO01000005">
    <property type="protein sequence ID" value="DBA24970.1"/>
    <property type="molecule type" value="Genomic_DNA"/>
</dbReference>
<dbReference type="Proteomes" id="UP001181693">
    <property type="component" value="Unassembled WGS sequence"/>
</dbReference>
<name>A0AAV3ABE0_PYXAD</name>
<evidence type="ECO:0000313" key="2">
    <source>
        <dbReference type="Proteomes" id="UP001181693"/>
    </source>
</evidence>